<evidence type="ECO:0000313" key="2">
    <source>
        <dbReference type="Proteomes" id="UP000829494"/>
    </source>
</evidence>
<accession>A0ABY3ZF94</accession>
<keyword evidence="2" id="KW-1185">Reference proteome</keyword>
<gene>
    <name evidence="1" type="ORF">SRIMR7_40620</name>
</gene>
<name>A0ABY3ZF94_STRRM</name>
<dbReference type="Proteomes" id="UP000829494">
    <property type="component" value="Chromosome"/>
</dbReference>
<proteinExistence type="predicted"/>
<sequence>MPCKPQSFGRDIGVDLCRCSIAVFENVVLVVQLGESLGQRQLVPEALVNPEGQLTWRQLVGQHPGGKRSCGGFLPGNTAHCVEGEAQFVECRGKEIGDVVTRLRACARRQDL</sequence>
<evidence type="ECO:0000313" key="1">
    <source>
        <dbReference type="EMBL" id="UNZ08476.1"/>
    </source>
</evidence>
<organism evidence="1 2">
    <name type="scientific">Streptomyces rimosus subsp. rimosus</name>
    <dbReference type="NCBI Taxonomy" id="132474"/>
    <lineage>
        <taxon>Bacteria</taxon>
        <taxon>Bacillati</taxon>
        <taxon>Actinomycetota</taxon>
        <taxon>Actinomycetes</taxon>
        <taxon>Kitasatosporales</taxon>
        <taxon>Streptomycetaceae</taxon>
        <taxon>Streptomyces</taxon>
    </lineage>
</organism>
<reference evidence="1 2" key="1">
    <citation type="submission" date="2022-03" db="EMBL/GenBank/DDBJ databases">
        <title>Complete genome of Streptomyces rimosus ssp. rimosus R7 (=ATCC 10970).</title>
        <authorList>
            <person name="Beganovic S."/>
            <person name="Ruckert C."/>
            <person name="Busche T."/>
            <person name="Kalinowski J."/>
            <person name="Wittmann C."/>
        </authorList>
    </citation>
    <scope>NUCLEOTIDE SEQUENCE [LARGE SCALE GENOMIC DNA]</scope>
    <source>
        <strain evidence="1 2">R7</strain>
    </source>
</reference>
<dbReference type="EMBL" id="CP094298">
    <property type="protein sequence ID" value="UNZ08476.1"/>
    <property type="molecule type" value="Genomic_DNA"/>
</dbReference>
<protein>
    <submittedName>
        <fullName evidence="1">Uncharacterized protein</fullName>
    </submittedName>
</protein>